<dbReference type="Proteomes" id="UP000183567">
    <property type="component" value="Unassembled WGS sequence"/>
</dbReference>
<feature type="binding site" evidence="12">
    <location>
        <begin position="278"/>
        <end position="282"/>
    </location>
    <ligand>
        <name>FAD</name>
        <dbReference type="ChEBI" id="CHEBI:57692"/>
    </ligand>
</feature>
<evidence type="ECO:0000256" key="2">
    <source>
        <dbReference type="ARBA" id="ARBA00005817"/>
    </source>
</evidence>
<dbReference type="InterPro" id="IPR033947">
    <property type="entry name" value="ETF_alpha_N"/>
</dbReference>
<dbReference type="InterPro" id="IPR014731">
    <property type="entry name" value="ETF_asu_C"/>
</dbReference>
<dbReference type="GO" id="GO:0050660">
    <property type="term" value="F:flavin adenine dinucleotide binding"/>
    <property type="evidence" value="ECO:0007669"/>
    <property type="project" value="InterPro"/>
</dbReference>
<evidence type="ECO:0000256" key="3">
    <source>
        <dbReference type="ARBA" id="ARBA00011355"/>
    </source>
</evidence>
<dbReference type="PANTHER" id="PTHR43153:SF1">
    <property type="entry name" value="ELECTRON TRANSFER FLAVOPROTEIN SUBUNIT ALPHA, MITOCHONDRIAL"/>
    <property type="match status" value="1"/>
</dbReference>
<comment type="cofactor">
    <cofactor evidence="11 12">
        <name>FAD</name>
        <dbReference type="ChEBI" id="CHEBI:57692"/>
    </cofactor>
    <text evidence="11 12">Binds 1 FAD per dimer.</text>
</comment>
<dbReference type="Pfam" id="PF00766">
    <property type="entry name" value="ETF_alpha"/>
    <property type="match status" value="1"/>
</dbReference>
<dbReference type="GO" id="GO:0033539">
    <property type="term" value="P:fatty acid beta-oxidation using acyl-CoA dehydrogenase"/>
    <property type="evidence" value="ECO:0007669"/>
    <property type="project" value="TreeGrafter"/>
</dbReference>
<comment type="subcellular location">
    <subcellularLocation>
        <location evidence="1 11">Mitochondrion matrix</location>
    </subcellularLocation>
</comment>
<dbReference type="SUPFAM" id="SSF52467">
    <property type="entry name" value="DHS-like NAD/FAD-binding domain"/>
    <property type="match status" value="1"/>
</dbReference>
<keyword evidence="7" id="KW-0809">Transit peptide</keyword>
<comment type="caution">
    <text evidence="14">The sequence shown here is derived from an EMBL/GenBank/DDBJ whole genome shotgun (WGS) entry which is preliminary data.</text>
</comment>
<evidence type="ECO:0000256" key="7">
    <source>
        <dbReference type="ARBA" id="ARBA00022946"/>
    </source>
</evidence>
<evidence type="ECO:0000256" key="4">
    <source>
        <dbReference type="ARBA" id="ARBA00022448"/>
    </source>
</evidence>
<accession>A0A1J8QDA8</accession>
<dbReference type="InterPro" id="IPR018206">
    <property type="entry name" value="ETF_asu_C_CS"/>
</dbReference>
<evidence type="ECO:0000256" key="5">
    <source>
        <dbReference type="ARBA" id="ARBA00022630"/>
    </source>
</evidence>
<dbReference type="STRING" id="180088.A0A1J8QDA8"/>
<dbReference type="InterPro" id="IPR014729">
    <property type="entry name" value="Rossmann-like_a/b/a_fold"/>
</dbReference>
<evidence type="ECO:0000256" key="12">
    <source>
        <dbReference type="PIRSR" id="PIRSR000089-1"/>
    </source>
</evidence>
<evidence type="ECO:0000313" key="15">
    <source>
        <dbReference type="Proteomes" id="UP000183567"/>
    </source>
</evidence>
<evidence type="ECO:0000256" key="6">
    <source>
        <dbReference type="ARBA" id="ARBA00022827"/>
    </source>
</evidence>
<evidence type="ECO:0000256" key="8">
    <source>
        <dbReference type="ARBA" id="ARBA00022982"/>
    </source>
</evidence>
<dbReference type="PROSITE" id="PS00696">
    <property type="entry name" value="ETF_ALPHA"/>
    <property type="match status" value="1"/>
</dbReference>
<keyword evidence="8 11" id="KW-0249">Electron transport</keyword>
<gene>
    <name evidence="14" type="ORF">AZE42_01784</name>
</gene>
<keyword evidence="4 11" id="KW-0813">Transport</keyword>
<keyword evidence="15" id="KW-1185">Reference proteome</keyword>
<feature type="binding site" evidence="12">
    <location>
        <begin position="264"/>
        <end position="265"/>
    </location>
    <ligand>
        <name>FAD</name>
        <dbReference type="ChEBI" id="CHEBI:57692"/>
    </ligand>
</feature>
<feature type="domain" description="Electron transfer flavoprotein alpha/beta-subunit N-terminal" evidence="13">
    <location>
        <begin position="25"/>
        <end position="224"/>
    </location>
</feature>
<keyword evidence="5 11" id="KW-0285">Flavoprotein</keyword>
<feature type="binding site" evidence="12">
    <location>
        <position position="316"/>
    </location>
    <ligand>
        <name>FAD</name>
        <dbReference type="ChEBI" id="CHEBI:57692"/>
    </ligand>
</feature>
<dbReference type="AlphaFoldDB" id="A0A1J8QDA8"/>
<reference evidence="14 15" key="1">
    <citation type="submission" date="2016-03" db="EMBL/GenBank/DDBJ databases">
        <title>Comparative genomics of the ectomycorrhizal sister species Rhizopogon vinicolor and Rhizopogon vesiculosus (Basidiomycota: Boletales) reveals a divergence of the mating type B locus.</title>
        <authorList>
            <person name="Mujic A.B."/>
            <person name="Kuo A."/>
            <person name="Tritt A."/>
            <person name="Lipzen A."/>
            <person name="Chen C."/>
            <person name="Johnson J."/>
            <person name="Sharma A."/>
            <person name="Barry K."/>
            <person name="Grigoriev I.V."/>
            <person name="Spatafora J.W."/>
        </authorList>
    </citation>
    <scope>NUCLEOTIDE SEQUENCE [LARGE SCALE GENOMIC DNA]</scope>
    <source>
        <strain evidence="14 15">AM-OR11-056</strain>
    </source>
</reference>
<dbReference type="Gene3D" id="3.40.50.1220">
    <property type="entry name" value="TPP-binding domain"/>
    <property type="match status" value="1"/>
</dbReference>
<dbReference type="GO" id="GO:0009055">
    <property type="term" value="F:electron transfer activity"/>
    <property type="evidence" value="ECO:0007669"/>
    <property type="project" value="InterPro"/>
</dbReference>
<feature type="binding site" evidence="12">
    <location>
        <begin position="295"/>
        <end position="302"/>
    </location>
    <ligand>
        <name>FAD</name>
        <dbReference type="ChEBI" id="CHEBI:57692"/>
    </ligand>
</feature>
<dbReference type="InterPro" id="IPR014730">
    <property type="entry name" value="ETF_a/b_N"/>
</dbReference>
<proteinExistence type="inferred from homology"/>
<comment type="similarity">
    <text evidence="2 11">Belongs to the ETF alpha-subunit/FixB family.</text>
</comment>
<evidence type="ECO:0000256" key="9">
    <source>
        <dbReference type="ARBA" id="ARBA00023128"/>
    </source>
</evidence>
<evidence type="ECO:0000256" key="11">
    <source>
        <dbReference type="PIRNR" id="PIRNR000089"/>
    </source>
</evidence>
<comment type="subunit">
    <text evidence="3 11">Heterodimer of an alpha and a beta subunit.</text>
</comment>
<name>A0A1J8QDA8_9AGAM</name>
<dbReference type="InterPro" id="IPR001308">
    <property type="entry name" value="ETF_a/FixB"/>
</dbReference>
<dbReference type="GO" id="GO:0005759">
    <property type="term" value="C:mitochondrial matrix"/>
    <property type="evidence" value="ECO:0007669"/>
    <property type="project" value="UniProtKB-SubCell"/>
</dbReference>
<dbReference type="CDD" id="cd01715">
    <property type="entry name" value="ETF_alpha"/>
    <property type="match status" value="1"/>
</dbReference>
<keyword evidence="9 11" id="KW-0496">Mitochondrion</keyword>
<protein>
    <recommendedName>
        <fullName evidence="11">Probable electron transfer flavoprotein subunit alpha</fullName>
    </recommendedName>
</protein>
<dbReference type="SMART" id="SM00893">
    <property type="entry name" value="ETF"/>
    <property type="match status" value="1"/>
</dbReference>
<dbReference type="Gene3D" id="3.40.50.620">
    <property type="entry name" value="HUPs"/>
    <property type="match status" value="1"/>
</dbReference>
<dbReference type="OrthoDB" id="1715808at2759"/>
<dbReference type="InterPro" id="IPR029035">
    <property type="entry name" value="DHS-like_NAD/FAD-binding_dom"/>
</dbReference>
<dbReference type="Pfam" id="PF01012">
    <property type="entry name" value="ETF"/>
    <property type="match status" value="1"/>
</dbReference>
<organism evidence="14 15">
    <name type="scientific">Rhizopogon vesiculosus</name>
    <dbReference type="NCBI Taxonomy" id="180088"/>
    <lineage>
        <taxon>Eukaryota</taxon>
        <taxon>Fungi</taxon>
        <taxon>Dikarya</taxon>
        <taxon>Basidiomycota</taxon>
        <taxon>Agaricomycotina</taxon>
        <taxon>Agaricomycetes</taxon>
        <taxon>Agaricomycetidae</taxon>
        <taxon>Boletales</taxon>
        <taxon>Suillineae</taxon>
        <taxon>Rhizopogonaceae</taxon>
        <taxon>Rhizopogon</taxon>
    </lineage>
</organism>
<dbReference type="PANTHER" id="PTHR43153">
    <property type="entry name" value="ELECTRON TRANSFER FLAVOPROTEIN ALPHA"/>
    <property type="match status" value="1"/>
</dbReference>
<dbReference type="PIRSF" id="PIRSF000089">
    <property type="entry name" value="Electra_flavoP_a"/>
    <property type="match status" value="1"/>
</dbReference>
<evidence type="ECO:0000259" key="13">
    <source>
        <dbReference type="SMART" id="SM00893"/>
    </source>
</evidence>
<sequence length="348" mass="36212">MLRAPTSLLSRVHARSYATAPSPHALVFLEHRQGDLESASLSALTAASQLGGQVTGLVVGSPDEVSSVIDKAKRLQGLSTLLHSSSPQYSTLLPEAVSPLFEKLLSQNSPFTHVVSAHSSSAKSILPRVAARLDVPAVSDVTSLEHDAASGSTTFTRPIYAGNAICTVRAPSSIPIKFFTVRSTAFAAAAVEDAAEIEVKTLDPVEVSDPPTEHIGTSLTKSDRPDLGVASRVVSGGRALKNAETFQSTLYPLADALGAAVGASRAAVDAGYADNSLQVGQTGKVVAPELYMALGISGAIQHLAGMKDSKLIVAINKDPDAPIFQVADVGLVADLFEAVPEMVEKLKQ</sequence>
<dbReference type="FunFam" id="3.40.50.1220:FF:000001">
    <property type="entry name" value="Electron transfer flavoprotein, alpha subunit"/>
    <property type="match status" value="1"/>
</dbReference>
<evidence type="ECO:0000313" key="14">
    <source>
        <dbReference type="EMBL" id="OJA18639.1"/>
    </source>
</evidence>
<evidence type="ECO:0000256" key="1">
    <source>
        <dbReference type="ARBA" id="ARBA00004305"/>
    </source>
</evidence>
<dbReference type="EMBL" id="LVVM01001402">
    <property type="protein sequence ID" value="OJA18639.1"/>
    <property type="molecule type" value="Genomic_DNA"/>
</dbReference>
<feature type="binding site" evidence="12">
    <location>
        <position position="238"/>
    </location>
    <ligand>
        <name>FAD</name>
        <dbReference type="ChEBI" id="CHEBI:57692"/>
    </ligand>
</feature>
<evidence type="ECO:0000256" key="10">
    <source>
        <dbReference type="ARBA" id="ARBA00025416"/>
    </source>
</evidence>
<dbReference type="SUPFAM" id="SSF52402">
    <property type="entry name" value="Adenine nucleotide alpha hydrolases-like"/>
    <property type="match status" value="1"/>
</dbReference>
<keyword evidence="6 11" id="KW-0274">FAD</keyword>
<comment type="function">
    <text evidence="10 11">The electron transfer flavoprotein serves as a specific electron acceptor for several dehydrogenases, including five acyl-CoA dehydrogenases, glutaryl-CoA and sarcosine dehydrogenase. It transfers the electrons to the main mitochondrial respiratory chain via ETF-ubiquinone oxidoreductase (ETF dehydrogenase).</text>
</comment>